<name>A0A1J0ES48_9PSED</name>
<dbReference type="EMBL" id="CP017886">
    <property type="protein sequence ID" value="APC18779.1"/>
    <property type="molecule type" value="Genomic_DNA"/>
</dbReference>
<dbReference type="OrthoDB" id="6915012at2"/>
<dbReference type="Proteomes" id="UP000182567">
    <property type="component" value="Chromosome"/>
</dbReference>
<evidence type="ECO:0000313" key="1">
    <source>
        <dbReference type="EMBL" id="APC18779.1"/>
    </source>
</evidence>
<dbReference type="AlphaFoldDB" id="A0A1J0ES48"/>
<evidence type="ECO:0000313" key="2">
    <source>
        <dbReference type="Proteomes" id="UP000182567"/>
    </source>
</evidence>
<protein>
    <submittedName>
        <fullName evidence="1">Uncharacterized protein</fullName>
    </submittedName>
</protein>
<dbReference type="RefSeq" id="WP_071555254.1">
    <property type="nucleotide sequence ID" value="NZ_CP017886.1"/>
</dbReference>
<dbReference type="GeneID" id="46911520"/>
<organism evidence="1 2">
    <name type="scientific">Pseudomonas frederiksbergensis</name>
    <dbReference type="NCBI Taxonomy" id="104087"/>
    <lineage>
        <taxon>Bacteria</taxon>
        <taxon>Pseudomonadati</taxon>
        <taxon>Pseudomonadota</taxon>
        <taxon>Gammaproteobacteria</taxon>
        <taxon>Pseudomonadales</taxon>
        <taxon>Pseudomonadaceae</taxon>
        <taxon>Pseudomonas</taxon>
    </lineage>
</organism>
<accession>A0A1J0ES48</accession>
<proteinExistence type="predicted"/>
<reference evidence="2" key="1">
    <citation type="submission" date="2016-10" db="EMBL/GenBank/DDBJ databases">
        <title>Pseudomonas frederiksbergensis ERGS4:02 complete genome.</title>
        <authorList>
            <person name="Kumar R."/>
            <person name="Acharya V."/>
            <person name="Singh D."/>
        </authorList>
    </citation>
    <scope>NUCLEOTIDE SEQUENCE [LARGE SCALE GENOMIC DNA]</scope>
    <source>
        <strain evidence="2">ERGS4:02</strain>
    </source>
</reference>
<sequence length="189" mass="21446">MLSELIKLLDERAIDAGFTSPEDDILVFADDPHWPGPPLTTQVKYWSTKFASVLLIQIDCKTPEEAWIQTRHAEAFLDAALLRLERKGSVVDGYLVLALTTLTDELKQFINDVERDTRFVRKHVVFQNANGWQRCQRITPLGLVGPTEQAEYSGFVPENKQMTDLLASLATSKGKELARHHGKKWDLNE</sequence>
<gene>
    <name evidence="1" type="ORF">BLL42_24865</name>
</gene>